<proteinExistence type="predicted"/>
<sequence>MNDPKLGCRQPAAGVNAGTPSAALRAGPIAGRGLWHGTRRCACLALAGPQAAAAVAASLRKA</sequence>
<name>A0A375C0H6_9BURK</name>
<gene>
    <name evidence="1" type="ORF">CBM2587_B100002</name>
</gene>
<dbReference type="Proteomes" id="UP000256780">
    <property type="component" value="Chromosome CBM2587_b"/>
</dbReference>
<evidence type="ECO:0000313" key="1">
    <source>
        <dbReference type="EMBL" id="SOY60279.1"/>
    </source>
</evidence>
<organism evidence="1">
    <name type="scientific">Cupriavidus taiwanensis</name>
    <dbReference type="NCBI Taxonomy" id="164546"/>
    <lineage>
        <taxon>Bacteria</taxon>
        <taxon>Pseudomonadati</taxon>
        <taxon>Pseudomonadota</taxon>
        <taxon>Betaproteobacteria</taxon>
        <taxon>Burkholderiales</taxon>
        <taxon>Burkholderiaceae</taxon>
        <taxon>Cupriavidus</taxon>
    </lineage>
</organism>
<protein>
    <submittedName>
        <fullName evidence="1">Uncharacterized protein</fullName>
    </submittedName>
</protein>
<reference evidence="1" key="1">
    <citation type="submission" date="2018-01" db="EMBL/GenBank/DDBJ databases">
        <authorList>
            <person name="Clerissi C."/>
        </authorList>
    </citation>
    <scope>NUCLEOTIDE SEQUENCE</scope>
    <source>
        <strain evidence="1">Cupriavidus sp. LMG 19464</strain>
    </source>
</reference>
<comment type="caution">
    <text evidence="1">The sequence shown here is derived from an EMBL/GenBank/DDBJ whole genome shotgun (WGS) entry which is preliminary data.</text>
</comment>
<accession>A0A375C0H6</accession>
<dbReference type="AlphaFoldDB" id="A0A375C0H6"/>
<dbReference type="EMBL" id="OFSQ01000030">
    <property type="protein sequence ID" value="SOY60279.1"/>
    <property type="molecule type" value="Genomic_DNA"/>
</dbReference>